<comment type="caution">
    <text evidence="3">The sequence shown here is derived from an EMBL/GenBank/DDBJ whole genome shotgun (WGS) entry which is preliminary data.</text>
</comment>
<dbReference type="Proteomes" id="UP000439903">
    <property type="component" value="Unassembled WGS sequence"/>
</dbReference>
<accession>A0A8H4EQP3</accession>
<feature type="compositionally biased region" description="Low complexity" evidence="2">
    <location>
        <begin position="16"/>
        <end position="31"/>
    </location>
</feature>
<dbReference type="AlphaFoldDB" id="A0A8H4EQP3"/>
<feature type="compositionally biased region" description="Basic and acidic residues" evidence="2">
    <location>
        <begin position="1"/>
        <end position="13"/>
    </location>
</feature>
<organism evidence="3 4">
    <name type="scientific">Gigaspora margarita</name>
    <dbReference type="NCBI Taxonomy" id="4874"/>
    <lineage>
        <taxon>Eukaryota</taxon>
        <taxon>Fungi</taxon>
        <taxon>Fungi incertae sedis</taxon>
        <taxon>Mucoromycota</taxon>
        <taxon>Glomeromycotina</taxon>
        <taxon>Glomeromycetes</taxon>
        <taxon>Diversisporales</taxon>
        <taxon>Gigasporaceae</taxon>
        <taxon>Gigaspora</taxon>
    </lineage>
</organism>
<protein>
    <submittedName>
        <fullName evidence="3">Uncharacterized protein</fullName>
    </submittedName>
</protein>
<proteinExistence type="predicted"/>
<evidence type="ECO:0000256" key="2">
    <source>
        <dbReference type="SAM" id="MobiDB-lite"/>
    </source>
</evidence>
<dbReference type="EMBL" id="WTPW01000207">
    <property type="protein sequence ID" value="KAF0535248.1"/>
    <property type="molecule type" value="Genomic_DNA"/>
</dbReference>
<evidence type="ECO:0000313" key="4">
    <source>
        <dbReference type="Proteomes" id="UP000439903"/>
    </source>
</evidence>
<feature type="coiled-coil region" evidence="1">
    <location>
        <begin position="66"/>
        <end position="100"/>
    </location>
</feature>
<dbReference type="OrthoDB" id="2390767at2759"/>
<name>A0A8H4EQP3_GIGMA</name>
<evidence type="ECO:0000313" key="3">
    <source>
        <dbReference type="EMBL" id="KAF0535248.1"/>
    </source>
</evidence>
<reference evidence="3 4" key="1">
    <citation type="journal article" date="2019" name="Environ. Microbiol.">
        <title>At the nexus of three kingdoms: the genome of the mycorrhizal fungus Gigaspora margarita provides insights into plant, endobacterial and fungal interactions.</title>
        <authorList>
            <person name="Venice F."/>
            <person name="Ghignone S."/>
            <person name="Salvioli di Fossalunga A."/>
            <person name="Amselem J."/>
            <person name="Novero M."/>
            <person name="Xianan X."/>
            <person name="Sedzielewska Toro K."/>
            <person name="Morin E."/>
            <person name="Lipzen A."/>
            <person name="Grigoriev I.V."/>
            <person name="Henrissat B."/>
            <person name="Martin F.M."/>
            <person name="Bonfante P."/>
        </authorList>
    </citation>
    <scope>NUCLEOTIDE SEQUENCE [LARGE SCALE GENOMIC DNA]</scope>
    <source>
        <strain evidence="3 4">BEG34</strain>
    </source>
</reference>
<sequence length="294" mass="34672">MLIVKQQDKKSRTDTNFNDDSISNSLSNSSSRTHDETHLQIELKGTKNLIRGQENSKGITNLTNVITELLLQTEIQNEEIMELKKRINEYCEEITVLRDQYQKQCKVNDELVERFFKYRKNFKQAMAVDLIYGSRHRKYVLEITLIALAIKYSIAPLKTIINIDNHITCSGSYFRFQSWLNELSENEEPLPEGLLFIAFDNEQKGQRNYLNREINMVIFHIVTSSVVNWIRAFCCFNMDPQNRIQYTNSPWALSSLSRHQYEYLFEITPAMQEAINYELNNYLTEILELLREEK</sequence>
<feature type="region of interest" description="Disordered" evidence="2">
    <location>
        <begin position="1"/>
        <end position="36"/>
    </location>
</feature>
<gene>
    <name evidence="3" type="ORF">F8M41_009704</name>
</gene>
<evidence type="ECO:0000256" key="1">
    <source>
        <dbReference type="SAM" id="Coils"/>
    </source>
</evidence>
<keyword evidence="1" id="KW-0175">Coiled coil</keyword>
<keyword evidence="4" id="KW-1185">Reference proteome</keyword>